<keyword evidence="2" id="KW-0732">Signal</keyword>
<keyword evidence="1" id="KW-0472">Membrane</keyword>
<accession>A0A0B0PK08</accession>
<dbReference type="EMBL" id="KN431965">
    <property type="protein sequence ID" value="KHG25310.1"/>
    <property type="molecule type" value="Genomic_DNA"/>
</dbReference>
<reference evidence="4" key="1">
    <citation type="submission" date="2014-09" db="EMBL/GenBank/DDBJ databases">
        <authorList>
            <person name="Mudge J."/>
            <person name="Ramaraj T."/>
            <person name="Lindquist I.E."/>
            <person name="Bharti A.K."/>
            <person name="Sundararajan A."/>
            <person name="Cameron C.T."/>
            <person name="Woodward J.E."/>
            <person name="May G.D."/>
            <person name="Brubaker C."/>
            <person name="Broadhvest J."/>
            <person name="Wilkins T.A."/>
        </authorList>
    </citation>
    <scope>NUCLEOTIDE SEQUENCE</scope>
    <source>
        <strain evidence="4">cv. AKA8401</strain>
    </source>
</reference>
<feature type="transmembrane region" description="Helical" evidence="1">
    <location>
        <begin position="44"/>
        <end position="62"/>
    </location>
</feature>
<evidence type="ECO:0008006" key="5">
    <source>
        <dbReference type="Google" id="ProtNLM"/>
    </source>
</evidence>
<feature type="signal peptide" evidence="2">
    <location>
        <begin position="1"/>
        <end position="21"/>
    </location>
</feature>
<keyword evidence="1" id="KW-0812">Transmembrane</keyword>
<dbReference type="Proteomes" id="UP000032142">
    <property type="component" value="Unassembled WGS sequence"/>
</dbReference>
<proteinExistence type="predicted"/>
<feature type="chain" id="PRO_5002057051" description="Transmembrane protein" evidence="2">
    <location>
        <begin position="22"/>
        <end position="77"/>
    </location>
</feature>
<name>A0A0B0PK08_GOSAR</name>
<dbReference type="AlphaFoldDB" id="A0A0B0PK08"/>
<gene>
    <name evidence="3" type="ORF">F383_08877</name>
</gene>
<evidence type="ECO:0000256" key="2">
    <source>
        <dbReference type="SAM" id="SignalP"/>
    </source>
</evidence>
<keyword evidence="4" id="KW-1185">Reference proteome</keyword>
<sequence>MEKFSFSLFVFVVILIFATHSEMMAEGRGPIISCNAVKSKTVRVFAPCAPTIIALIIFVLAFPTHLHFHNLRIYTLL</sequence>
<evidence type="ECO:0000313" key="4">
    <source>
        <dbReference type="Proteomes" id="UP000032142"/>
    </source>
</evidence>
<organism evidence="3 4">
    <name type="scientific">Gossypium arboreum</name>
    <name type="common">Tree cotton</name>
    <name type="synonym">Gossypium nanking</name>
    <dbReference type="NCBI Taxonomy" id="29729"/>
    <lineage>
        <taxon>Eukaryota</taxon>
        <taxon>Viridiplantae</taxon>
        <taxon>Streptophyta</taxon>
        <taxon>Embryophyta</taxon>
        <taxon>Tracheophyta</taxon>
        <taxon>Spermatophyta</taxon>
        <taxon>Magnoliopsida</taxon>
        <taxon>eudicotyledons</taxon>
        <taxon>Gunneridae</taxon>
        <taxon>Pentapetalae</taxon>
        <taxon>rosids</taxon>
        <taxon>malvids</taxon>
        <taxon>Malvales</taxon>
        <taxon>Malvaceae</taxon>
        <taxon>Malvoideae</taxon>
        <taxon>Gossypium</taxon>
    </lineage>
</organism>
<evidence type="ECO:0000256" key="1">
    <source>
        <dbReference type="SAM" id="Phobius"/>
    </source>
</evidence>
<protein>
    <recommendedName>
        <fullName evidence="5">Transmembrane protein</fullName>
    </recommendedName>
</protein>
<evidence type="ECO:0000313" key="3">
    <source>
        <dbReference type="EMBL" id="KHG25310.1"/>
    </source>
</evidence>
<keyword evidence="1" id="KW-1133">Transmembrane helix</keyword>